<sequence length="219" mass="22035">MLAVAIGLVTVGVPPLLLPRDRNSPSSAAPAAVAPPVPAAGASPSAVGNSGGSAAQSQPASPVAPAASPCGTAGSARPACTVYGAAVGTGWSVRSVGVKVVTDGVVPGTDQVALRVEPKEKTAAVALVAATPVAATRLTFRVYGGRVHGTVLRVTVSATPDPAGTPPLVLTAPVDVWTPFDVDLRELAPGRPVRRIDLVVATDMLPNAYRFFVDDLQLR</sequence>
<dbReference type="Proteomes" id="UP001501470">
    <property type="component" value="Unassembled WGS sequence"/>
</dbReference>
<proteinExistence type="predicted"/>
<feature type="compositionally biased region" description="Low complexity" evidence="1">
    <location>
        <begin position="39"/>
        <end position="69"/>
    </location>
</feature>
<feature type="region of interest" description="Disordered" evidence="1">
    <location>
        <begin position="23"/>
        <end position="71"/>
    </location>
</feature>
<evidence type="ECO:0000313" key="2">
    <source>
        <dbReference type="EMBL" id="GAA1536866.1"/>
    </source>
</evidence>
<accession>A0ABN2B9W8</accession>
<evidence type="ECO:0000313" key="3">
    <source>
        <dbReference type="Proteomes" id="UP001501470"/>
    </source>
</evidence>
<evidence type="ECO:0000256" key="1">
    <source>
        <dbReference type="SAM" id="MobiDB-lite"/>
    </source>
</evidence>
<comment type="caution">
    <text evidence="2">The sequence shown here is derived from an EMBL/GenBank/DDBJ whole genome shotgun (WGS) entry which is preliminary data.</text>
</comment>
<dbReference type="RefSeq" id="WP_344506074.1">
    <property type="nucleotide sequence ID" value="NZ_BAAAQD010000014.1"/>
</dbReference>
<protein>
    <recommendedName>
        <fullName evidence="4">CBM6 domain-containing protein</fullName>
    </recommendedName>
</protein>
<organism evidence="2 3">
    <name type="scientific">Dactylosporangium maewongense</name>
    <dbReference type="NCBI Taxonomy" id="634393"/>
    <lineage>
        <taxon>Bacteria</taxon>
        <taxon>Bacillati</taxon>
        <taxon>Actinomycetota</taxon>
        <taxon>Actinomycetes</taxon>
        <taxon>Micromonosporales</taxon>
        <taxon>Micromonosporaceae</taxon>
        <taxon>Dactylosporangium</taxon>
    </lineage>
</organism>
<evidence type="ECO:0008006" key="4">
    <source>
        <dbReference type="Google" id="ProtNLM"/>
    </source>
</evidence>
<keyword evidence="3" id="KW-1185">Reference proteome</keyword>
<dbReference type="EMBL" id="BAAAQD010000014">
    <property type="protein sequence ID" value="GAA1536866.1"/>
    <property type="molecule type" value="Genomic_DNA"/>
</dbReference>
<gene>
    <name evidence="2" type="ORF">GCM10009827_064430</name>
</gene>
<reference evidence="2 3" key="1">
    <citation type="journal article" date="2019" name="Int. J. Syst. Evol. Microbiol.">
        <title>The Global Catalogue of Microorganisms (GCM) 10K type strain sequencing project: providing services to taxonomists for standard genome sequencing and annotation.</title>
        <authorList>
            <consortium name="The Broad Institute Genomics Platform"/>
            <consortium name="The Broad Institute Genome Sequencing Center for Infectious Disease"/>
            <person name="Wu L."/>
            <person name="Ma J."/>
        </authorList>
    </citation>
    <scope>NUCLEOTIDE SEQUENCE [LARGE SCALE GENOMIC DNA]</scope>
    <source>
        <strain evidence="2 3">JCM 15933</strain>
    </source>
</reference>
<name>A0ABN2B9W8_9ACTN</name>